<dbReference type="AlphaFoldDB" id="A0A815W8R0"/>
<keyword evidence="4" id="KW-1185">Reference proteome</keyword>
<dbReference type="EMBL" id="CAJNOI010004119">
    <property type="protein sequence ID" value="CAF1537778.1"/>
    <property type="molecule type" value="Genomic_DNA"/>
</dbReference>
<dbReference type="OrthoDB" id="10021748at2759"/>
<feature type="chain" id="PRO_5035607791" evidence="1">
    <location>
        <begin position="23"/>
        <end position="103"/>
    </location>
</feature>
<reference evidence="2" key="1">
    <citation type="submission" date="2021-02" db="EMBL/GenBank/DDBJ databases">
        <authorList>
            <person name="Nowell W R."/>
        </authorList>
    </citation>
    <scope>NUCLEOTIDE SEQUENCE</scope>
</reference>
<keyword evidence="1" id="KW-0732">Signal</keyword>
<comment type="caution">
    <text evidence="2">The sequence shown here is derived from an EMBL/GenBank/DDBJ whole genome shotgun (WGS) entry which is preliminary data.</text>
</comment>
<dbReference type="Proteomes" id="UP000663832">
    <property type="component" value="Unassembled WGS sequence"/>
</dbReference>
<name>A0A815W8R0_9BILA</name>
<evidence type="ECO:0000313" key="5">
    <source>
        <dbReference type="Proteomes" id="UP000663877"/>
    </source>
</evidence>
<proteinExistence type="predicted"/>
<dbReference type="Proteomes" id="UP000663877">
    <property type="component" value="Unassembled WGS sequence"/>
</dbReference>
<evidence type="ECO:0000313" key="3">
    <source>
        <dbReference type="EMBL" id="CAF1656224.1"/>
    </source>
</evidence>
<feature type="signal peptide" evidence="1">
    <location>
        <begin position="1"/>
        <end position="22"/>
    </location>
</feature>
<evidence type="ECO:0000256" key="1">
    <source>
        <dbReference type="SAM" id="SignalP"/>
    </source>
</evidence>
<protein>
    <submittedName>
        <fullName evidence="2">Uncharacterized protein</fullName>
    </submittedName>
</protein>
<feature type="non-terminal residue" evidence="2">
    <location>
        <position position="103"/>
    </location>
</feature>
<sequence>MLIRSSFSVLLIFSLFIHTLYGINPAYFQRYNQRQQIQTLIDAIQQQLDEQHINSASSEINQNNNYDDNNDEDEQYIKRNRYPNFHVSPLWLSRRTRTNRFYG</sequence>
<accession>A0A815W8R0</accession>
<evidence type="ECO:0000313" key="2">
    <source>
        <dbReference type="EMBL" id="CAF1537778.1"/>
    </source>
</evidence>
<gene>
    <name evidence="2" type="ORF">BJG266_LOCUS45359</name>
    <name evidence="3" type="ORF">QVE165_LOCUS62350</name>
</gene>
<evidence type="ECO:0000313" key="4">
    <source>
        <dbReference type="Proteomes" id="UP000663832"/>
    </source>
</evidence>
<organism evidence="2 5">
    <name type="scientific">Adineta steineri</name>
    <dbReference type="NCBI Taxonomy" id="433720"/>
    <lineage>
        <taxon>Eukaryota</taxon>
        <taxon>Metazoa</taxon>
        <taxon>Spiralia</taxon>
        <taxon>Gnathifera</taxon>
        <taxon>Rotifera</taxon>
        <taxon>Eurotatoria</taxon>
        <taxon>Bdelloidea</taxon>
        <taxon>Adinetida</taxon>
        <taxon>Adinetidae</taxon>
        <taxon>Adineta</taxon>
    </lineage>
</organism>
<dbReference type="EMBL" id="CAJNOM010004495">
    <property type="protein sequence ID" value="CAF1656224.1"/>
    <property type="molecule type" value="Genomic_DNA"/>
</dbReference>